<name>A0ABR8NA70_9ACTN</name>
<feature type="transmembrane region" description="Helical" evidence="1">
    <location>
        <begin position="325"/>
        <end position="344"/>
    </location>
</feature>
<feature type="transmembrane region" description="Helical" evidence="1">
    <location>
        <begin position="190"/>
        <end position="211"/>
    </location>
</feature>
<proteinExistence type="predicted"/>
<dbReference type="Proteomes" id="UP000618818">
    <property type="component" value="Unassembled WGS sequence"/>
</dbReference>
<evidence type="ECO:0000256" key="1">
    <source>
        <dbReference type="SAM" id="Phobius"/>
    </source>
</evidence>
<keyword evidence="3" id="KW-1185">Reference proteome</keyword>
<keyword evidence="1" id="KW-0472">Membrane</keyword>
<protein>
    <submittedName>
        <fullName evidence="2">Uncharacterized protein</fullName>
    </submittedName>
</protein>
<evidence type="ECO:0000313" key="3">
    <source>
        <dbReference type="Proteomes" id="UP000618818"/>
    </source>
</evidence>
<feature type="transmembrane region" description="Helical" evidence="1">
    <location>
        <begin position="244"/>
        <end position="262"/>
    </location>
</feature>
<gene>
    <name evidence="2" type="ORF">IEZ26_01890</name>
</gene>
<feature type="transmembrane region" description="Helical" evidence="1">
    <location>
        <begin position="164"/>
        <end position="183"/>
    </location>
</feature>
<dbReference type="RefSeq" id="WP_191193237.1">
    <property type="nucleotide sequence ID" value="NZ_JACXYZ010000001.1"/>
</dbReference>
<accession>A0ABR8NA70</accession>
<organism evidence="2 3">
    <name type="scientific">Nocardioides cavernae</name>
    <dbReference type="NCBI Taxonomy" id="1921566"/>
    <lineage>
        <taxon>Bacteria</taxon>
        <taxon>Bacillati</taxon>
        <taxon>Actinomycetota</taxon>
        <taxon>Actinomycetes</taxon>
        <taxon>Propionibacteriales</taxon>
        <taxon>Nocardioidaceae</taxon>
        <taxon>Nocardioides</taxon>
    </lineage>
</organism>
<dbReference type="EMBL" id="JACXYZ010000001">
    <property type="protein sequence ID" value="MBD3923359.1"/>
    <property type="molecule type" value="Genomic_DNA"/>
</dbReference>
<keyword evidence="1" id="KW-0812">Transmembrane</keyword>
<comment type="caution">
    <text evidence="2">The sequence shown here is derived from an EMBL/GenBank/DDBJ whole genome shotgun (WGS) entry which is preliminary data.</text>
</comment>
<feature type="transmembrane region" description="Helical" evidence="1">
    <location>
        <begin position="301"/>
        <end position="319"/>
    </location>
</feature>
<evidence type="ECO:0000313" key="2">
    <source>
        <dbReference type="EMBL" id="MBD3923359.1"/>
    </source>
</evidence>
<keyword evidence="1" id="KW-1133">Transmembrane helix</keyword>
<sequence>MDPLIDSPEVQDAIATTVTAAIEKQVDIEAVLNNVFEGVITERPRLEQLVGPLSAAINSLVEREVRAFIASDEFAELWLQVNIRAQQALQRVLTGEGTGAVTVQGDQLVLDVDEVIKAVKERLVARGLTLVENVPIPATDRQIVLVQSDELEQLRTIYAFGNPLAIWMLPVVAVLYLLAFVLARRRPRMGVLIGAVLAANAVLLALCLSIGRQLFVNQLSGTVFGPASKVFYDTLLAYLERGRGVLLALGLLLVVAGCFAGANRYGTAVRTSLGSGLESLGARVGGDHVGSAGRWVTGNQGWLRVLAVLVGVLVLIWGNEITMERFWWSLATVVLGLCVVQVLVGAGKDTAVAAPPEGESVPVDAR</sequence>
<reference evidence="2 3" key="1">
    <citation type="submission" date="2020-09" db="EMBL/GenBank/DDBJ databases">
        <title>novel species in genus Nocardioides.</title>
        <authorList>
            <person name="Zhang G."/>
        </authorList>
    </citation>
    <scope>NUCLEOTIDE SEQUENCE [LARGE SCALE GENOMIC DNA]</scope>
    <source>
        <strain evidence="2 3">KCTC 39551</strain>
    </source>
</reference>